<dbReference type="AlphaFoldDB" id="A0AAV7TZU1"/>
<proteinExistence type="predicted"/>
<comment type="caution">
    <text evidence="2">The sequence shown here is derived from an EMBL/GenBank/DDBJ whole genome shotgun (WGS) entry which is preliminary data.</text>
</comment>
<sequence length="185" mass="19346">MFVLYLRVMRVVRVVTSGAARRGGDAGHPNSGLARIGRYSCCKGLPPDVSTASAQVRAEAQWGRETTPPSAPPGRPSPQREPPLHQRVPGAGGCYCLTCSGVDVLSTEAGPPDGSPGGVTTSGRRKRRDPAGRGAGLAPLCGARTHLAAQLLQERRPPRRCGQCVCPAQSVRRPAPGVVWAPEEG</sequence>
<accession>A0AAV7TZU1</accession>
<keyword evidence="3" id="KW-1185">Reference proteome</keyword>
<feature type="region of interest" description="Disordered" evidence="1">
    <location>
        <begin position="107"/>
        <end position="137"/>
    </location>
</feature>
<protein>
    <submittedName>
        <fullName evidence="2">Uncharacterized protein</fullName>
    </submittedName>
</protein>
<dbReference type="EMBL" id="JANPWB010000006">
    <property type="protein sequence ID" value="KAJ1182045.1"/>
    <property type="molecule type" value="Genomic_DNA"/>
</dbReference>
<evidence type="ECO:0000313" key="3">
    <source>
        <dbReference type="Proteomes" id="UP001066276"/>
    </source>
</evidence>
<evidence type="ECO:0000256" key="1">
    <source>
        <dbReference type="SAM" id="MobiDB-lite"/>
    </source>
</evidence>
<organism evidence="2 3">
    <name type="scientific">Pleurodeles waltl</name>
    <name type="common">Iberian ribbed newt</name>
    <dbReference type="NCBI Taxonomy" id="8319"/>
    <lineage>
        <taxon>Eukaryota</taxon>
        <taxon>Metazoa</taxon>
        <taxon>Chordata</taxon>
        <taxon>Craniata</taxon>
        <taxon>Vertebrata</taxon>
        <taxon>Euteleostomi</taxon>
        <taxon>Amphibia</taxon>
        <taxon>Batrachia</taxon>
        <taxon>Caudata</taxon>
        <taxon>Salamandroidea</taxon>
        <taxon>Salamandridae</taxon>
        <taxon>Pleurodelinae</taxon>
        <taxon>Pleurodeles</taxon>
    </lineage>
</organism>
<reference evidence="2" key="1">
    <citation type="journal article" date="2022" name="bioRxiv">
        <title>Sequencing and chromosome-scale assembly of the giantPleurodeles waltlgenome.</title>
        <authorList>
            <person name="Brown T."/>
            <person name="Elewa A."/>
            <person name="Iarovenko S."/>
            <person name="Subramanian E."/>
            <person name="Araus A.J."/>
            <person name="Petzold A."/>
            <person name="Susuki M."/>
            <person name="Suzuki K.-i.T."/>
            <person name="Hayashi T."/>
            <person name="Toyoda A."/>
            <person name="Oliveira C."/>
            <person name="Osipova E."/>
            <person name="Leigh N.D."/>
            <person name="Simon A."/>
            <person name="Yun M.H."/>
        </authorList>
    </citation>
    <scope>NUCLEOTIDE SEQUENCE</scope>
    <source>
        <strain evidence="2">20211129_DDA</strain>
        <tissue evidence="2">Liver</tissue>
    </source>
</reference>
<feature type="region of interest" description="Disordered" evidence="1">
    <location>
        <begin position="52"/>
        <end position="85"/>
    </location>
</feature>
<feature type="compositionally biased region" description="Pro residues" evidence="1">
    <location>
        <begin position="69"/>
        <end position="81"/>
    </location>
</feature>
<evidence type="ECO:0000313" key="2">
    <source>
        <dbReference type="EMBL" id="KAJ1182045.1"/>
    </source>
</evidence>
<name>A0AAV7TZU1_PLEWA</name>
<gene>
    <name evidence="2" type="ORF">NDU88_007241</name>
</gene>
<dbReference type="Proteomes" id="UP001066276">
    <property type="component" value="Chromosome 3_2"/>
</dbReference>